<gene>
    <name evidence="1" type="ORF">ENR47_09390</name>
</gene>
<name>A0A832H4E2_9CYAN</name>
<accession>A0A832H4E2</accession>
<reference evidence="1" key="1">
    <citation type="journal article" date="2020" name="mSystems">
        <title>Genome- and Community-Level Interaction Insights into Carbon Utilization and Element Cycling Functions of Hydrothermarchaeota in Hydrothermal Sediment.</title>
        <authorList>
            <person name="Zhou Z."/>
            <person name="Liu Y."/>
            <person name="Xu W."/>
            <person name="Pan J."/>
            <person name="Luo Z.H."/>
            <person name="Li M."/>
        </authorList>
    </citation>
    <scope>NUCLEOTIDE SEQUENCE [LARGE SCALE GENOMIC DNA]</scope>
    <source>
        <strain evidence="1">SpSt-402</strain>
    </source>
</reference>
<protein>
    <submittedName>
        <fullName evidence="1">Uncharacterized protein</fullName>
    </submittedName>
</protein>
<proteinExistence type="predicted"/>
<organism evidence="1">
    <name type="scientific">Oscillatoriales cyanobacterium SpSt-402</name>
    <dbReference type="NCBI Taxonomy" id="2282168"/>
    <lineage>
        <taxon>Bacteria</taxon>
        <taxon>Bacillati</taxon>
        <taxon>Cyanobacteriota</taxon>
        <taxon>Cyanophyceae</taxon>
        <taxon>Oscillatoriophycideae</taxon>
        <taxon>Oscillatoriales</taxon>
    </lineage>
</organism>
<dbReference type="EMBL" id="DSRD01000588">
    <property type="protein sequence ID" value="HGW94479.1"/>
    <property type="molecule type" value="Genomic_DNA"/>
</dbReference>
<comment type="caution">
    <text evidence="1">The sequence shown here is derived from an EMBL/GenBank/DDBJ whole genome shotgun (WGS) entry which is preliminary data.</text>
</comment>
<dbReference type="AlphaFoldDB" id="A0A832H4E2"/>
<sequence>MQGTQLELNLQQALADPPTADLKQLWWVLEEVLQPLPEQQQLQIAGEAIAQIVEVVCGRAQQILNGLEYSQHPFTEAPQIEICLSREFLEPFIRQSVSLNLDQLLAPPTSRQREKGIQSVVGECNKEALLLMLDEEQAKQQALAVAHVEAVEDWSTRLREFFMQTDKPALLNELVQDLQMDWVEIWLGLLLGDFKLEQQGEFYDPKTILCGVA</sequence>
<evidence type="ECO:0000313" key="1">
    <source>
        <dbReference type="EMBL" id="HGW94479.1"/>
    </source>
</evidence>